<dbReference type="PANTHER" id="PTHR39165:SF1">
    <property type="entry name" value="DUF456 DOMAIN-CONTAINING PROTEIN"/>
    <property type="match status" value="1"/>
</dbReference>
<feature type="transmembrane region" description="Helical" evidence="1">
    <location>
        <begin position="83"/>
        <end position="109"/>
    </location>
</feature>
<dbReference type="Pfam" id="PF04306">
    <property type="entry name" value="DUF456"/>
    <property type="match status" value="1"/>
</dbReference>
<keyword evidence="1" id="KW-0472">Membrane</keyword>
<dbReference type="RefSeq" id="WP_130022702.1">
    <property type="nucleotide sequence ID" value="NZ_SEWF01000030.1"/>
</dbReference>
<protein>
    <submittedName>
        <fullName evidence="2">DUF456 domain-containing protein</fullName>
    </submittedName>
</protein>
<reference evidence="2 3" key="1">
    <citation type="submission" date="2019-02" db="EMBL/GenBank/DDBJ databases">
        <title>Bacterial novel species Emticicia sp. 17J42-9 isolated from soil.</title>
        <authorList>
            <person name="Jung H.-Y."/>
        </authorList>
    </citation>
    <scope>NUCLEOTIDE SEQUENCE [LARGE SCALE GENOMIC DNA]</scope>
    <source>
        <strain evidence="2 3">17J42-9</strain>
    </source>
</reference>
<dbReference type="PANTHER" id="PTHR39165">
    <property type="entry name" value="IG HYPOTHETICAL 17883"/>
    <property type="match status" value="1"/>
</dbReference>
<evidence type="ECO:0000313" key="3">
    <source>
        <dbReference type="Proteomes" id="UP000293162"/>
    </source>
</evidence>
<evidence type="ECO:0000313" key="2">
    <source>
        <dbReference type="EMBL" id="RYU94127.1"/>
    </source>
</evidence>
<keyword evidence="3" id="KW-1185">Reference proteome</keyword>
<name>A0A4Q5LX56_9BACT</name>
<keyword evidence="1" id="KW-0812">Transmembrane</keyword>
<feature type="transmembrane region" description="Helical" evidence="1">
    <location>
        <begin position="49"/>
        <end position="71"/>
    </location>
</feature>
<dbReference type="Proteomes" id="UP000293162">
    <property type="component" value="Unassembled WGS sequence"/>
</dbReference>
<dbReference type="InterPro" id="IPR007403">
    <property type="entry name" value="DUF456"/>
</dbReference>
<dbReference type="EMBL" id="SEWF01000030">
    <property type="protein sequence ID" value="RYU94127.1"/>
    <property type="molecule type" value="Genomic_DNA"/>
</dbReference>
<comment type="caution">
    <text evidence="2">The sequence shown here is derived from an EMBL/GenBank/DDBJ whole genome shotgun (WGS) entry which is preliminary data.</text>
</comment>
<gene>
    <name evidence="2" type="ORF">EWM59_18295</name>
</gene>
<dbReference type="AlphaFoldDB" id="A0A4Q5LX56"/>
<proteinExistence type="predicted"/>
<sequence>MDIVLLIVAIICLIVGLIGAVLPLPGPPLSFVGILVLHFTKFAQFSETLLWTLGILTLVVTILDYLVPIWGTKKFGGSKYGTWGSMIGLIIGLFFGPFGIFIGAFLGALAGELIGGSTSQQATKAAFGSFLGFLIGIVMKIALCVVMIWYAGKELWHYFG</sequence>
<feature type="transmembrane region" description="Helical" evidence="1">
    <location>
        <begin position="130"/>
        <end position="151"/>
    </location>
</feature>
<evidence type="ECO:0000256" key="1">
    <source>
        <dbReference type="SAM" id="Phobius"/>
    </source>
</evidence>
<feature type="transmembrane region" description="Helical" evidence="1">
    <location>
        <begin position="6"/>
        <end position="37"/>
    </location>
</feature>
<organism evidence="2 3">
    <name type="scientific">Emticicia agri</name>
    <dbReference type="NCBI Taxonomy" id="2492393"/>
    <lineage>
        <taxon>Bacteria</taxon>
        <taxon>Pseudomonadati</taxon>
        <taxon>Bacteroidota</taxon>
        <taxon>Cytophagia</taxon>
        <taxon>Cytophagales</taxon>
        <taxon>Leadbetterellaceae</taxon>
        <taxon>Emticicia</taxon>
    </lineage>
</organism>
<keyword evidence="1" id="KW-1133">Transmembrane helix</keyword>
<dbReference type="OrthoDB" id="9808460at2"/>
<accession>A0A4Q5LX56</accession>